<sequence length="209" mass="23863">MNGYDLSNIEHWAFSDLSALTELRSNQLTHLTDNMFKGLSNLVLDAACGIRSLQKLNLSFRNRSVLDDALLRSCVNLRELTFHANALGDLSESSLREMTRLTRLEIESNELSRIPVAVRNMSSLTHLSFQSNQITKLKCPDFLNLPSLQELNLNFNTISKLKAFKDLKNLKVLFIERNLLSQLDYTFGTSFPSLVRLNHYDRSLQTIVN</sequence>
<dbReference type="SMART" id="SM00369">
    <property type="entry name" value="LRR_TYP"/>
    <property type="match status" value="5"/>
</dbReference>
<dbReference type="InterPro" id="IPR003591">
    <property type="entry name" value="Leu-rich_rpt_typical-subtyp"/>
</dbReference>
<dbReference type="InterPro" id="IPR001611">
    <property type="entry name" value="Leu-rich_rpt"/>
</dbReference>
<dbReference type="Ensembl" id="ENSNMLT00000022456.1">
    <property type="protein sequence ID" value="ENSNMLP00000020012.1"/>
    <property type="gene ID" value="ENSNMLG00000013073.1"/>
</dbReference>
<dbReference type="Pfam" id="PF13855">
    <property type="entry name" value="LRR_8"/>
    <property type="match status" value="1"/>
</dbReference>
<dbReference type="Gene3D" id="3.80.10.10">
    <property type="entry name" value="Ribonuclease Inhibitor"/>
    <property type="match status" value="1"/>
</dbReference>
<organism evidence="4 5">
    <name type="scientific">Neogobius melanostomus</name>
    <name type="common">round goby</name>
    <dbReference type="NCBI Taxonomy" id="47308"/>
    <lineage>
        <taxon>Eukaryota</taxon>
        <taxon>Metazoa</taxon>
        <taxon>Chordata</taxon>
        <taxon>Craniata</taxon>
        <taxon>Vertebrata</taxon>
        <taxon>Euteleostomi</taxon>
        <taxon>Actinopterygii</taxon>
        <taxon>Neopterygii</taxon>
        <taxon>Teleostei</taxon>
        <taxon>Neoteleostei</taxon>
        <taxon>Acanthomorphata</taxon>
        <taxon>Gobiaria</taxon>
        <taxon>Gobiiformes</taxon>
        <taxon>Gobioidei</taxon>
        <taxon>Gobiidae</taxon>
        <taxon>Benthophilinae</taxon>
        <taxon>Neogobiini</taxon>
        <taxon>Neogobius</taxon>
    </lineage>
</organism>
<accession>A0A8C6TLJ2</accession>
<reference evidence="4" key="1">
    <citation type="submission" date="2025-08" db="UniProtKB">
        <authorList>
            <consortium name="Ensembl"/>
        </authorList>
    </citation>
    <scope>IDENTIFICATION</scope>
</reference>
<dbReference type="Pfam" id="PF13306">
    <property type="entry name" value="LRR_5"/>
    <property type="match status" value="1"/>
</dbReference>
<dbReference type="GO" id="GO:0031012">
    <property type="term" value="C:extracellular matrix"/>
    <property type="evidence" value="ECO:0007669"/>
    <property type="project" value="TreeGrafter"/>
</dbReference>
<dbReference type="GO" id="GO:0005615">
    <property type="term" value="C:extracellular space"/>
    <property type="evidence" value="ECO:0007669"/>
    <property type="project" value="TreeGrafter"/>
</dbReference>
<proteinExistence type="predicted"/>
<dbReference type="InterPro" id="IPR026906">
    <property type="entry name" value="LRR_5"/>
</dbReference>
<dbReference type="Proteomes" id="UP000694523">
    <property type="component" value="Unplaced"/>
</dbReference>
<dbReference type="SUPFAM" id="SSF52058">
    <property type="entry name" value="L domain-like"/>
    <property type="match status" value="1"/>
</dbReference>
<keyword evidence="3" id="KW-0677">Repeat</keyword>
<dbReference type="PANTHER" id="PTHR24373">
    <property type="entry name" value="SLIT RELATED LEUCINE-RICH REPEAT NEURONAL PROTEIN"/>
    <property type="match status" value="1"/>
</dbReference>
<keyword evidence="2" id="KW-0732">Signal</keyword>
<evidence type="ECO:0000313" key="5">
    <source>
        <dbReference type="Proteomes" id="UP000694523"/>
    </source>
</evidence>
<dbReference type="PANTHER" id="PTHR24373:SF370">
    <property type="entry name" value="FISH-LIPS, ISOFORM E"/>
    <property type="match status" value="1"/>
</dbReference>
<dbReference type="PROSITE" id="PS51450">
    <property type="entry name" value="LRR"/>
    <property type="match status" value="2"/>
</dbReference>
<evidence type="ECO:0000256" key="1">
    <source>
        <dbReference type="ARBA" id="ARBA00022614"/>
    </source>
</evidence>
<dbReference type="AlphaFoldDB" id="A0A8C6TLJ2"/>
<evidence type="ECO:0000256" key="3">
    <source>
        <dbReference type="ARBA" id="ARBA00022737"/>
    </source>
</evidence>
<dbReference type="InterPro" id="IPR050328">
    <property type="entry name" value="Dev_Immune_Receptor"/>
</dbReference>
<name>A0A8C6TLJ2_9GOBI</name>
<evidence type="ECO:0000256" key="2">
    <source>
        <dbReference type="ARBA" id="ARBA00022729"/>
    </source>
</evidence>
<keyword evidence="5" id="KW-1185">Reference proteome</keyword>
<dbReference type="InterPro" id="IPR032675">
    <property type="entry name" value="LRR_dom_sf"/>
</dbReference>
<evidence type="ECO:0000313" key="4">
    <source>
        <dbReference type="Ensembl" id="ENSNMLP00000020012.1"/>
    </source>
</evidence>
<reference evidence="4" key="2">
    <citation type="submission" date="2025-09" db="UniProtKB">
        <authorList>
            <consortium name="Ensembl"/>
        </authorList>
    </citation>
    <scope>IDENTIFICATION</scope>
</reference>
<keyword evidence="1" id="KW-0433">Leucine-rich repeat</keyword>
<protein>
    <submittedName>
        <fullName evidence="4">Uncharacterized protein</fullName>
    </submittedName>
</protein>